<sequence length="321" mass="36967">MDNLRAYLCTTSLANNPNQKLRTHSHSSSSTSSQFKDTLHPLPHHHTITTMSAHYRALVQDTRPYKDSEEFEKGHVDHTLILRKPTSQRTGWSAAFLLSVVLNFIFMIAILLVYRKQPPPSAPFHYIPWIGAQPVYSPAQEVVRYERRTFTELGVRTIYHGPPTDETDRAWDALYPVGMTRIPNEDAAKMANWTERIAGDESHSLVVLEVYHQLHCLNHLRKALSPERYGHMHLGEPILEGDPTPFDHTDHCINILRESVMCTVDITPNVFQWSDLKHQVWPHFDSVHTCRNFDAINEWAAEHALLEPFNKKLRVPPGYPF</sequence>
<dbReference type="InterPro" id="IPR021765">
    <property type="entry name" value="UstYa-like"/>
</dbReference>
<accession>A0A164Y1Q2</accession>
<keyword evidence="4" id="KW-0812">Transmembrane</keyword>
<keyword evidence="4" id="KW-0472">Membrane</keyword>
<comment type="pathway">
    <text evidence="1">Mycotoxin biosynthesis.</text>
</comment>
<reference evidence="5 6" key="1">
    <citation type="journal article" date="2016" name="Mol. Biol. Evol.">
        <title>Comparative Genomics of Early-Diverging Mushroom-Forming Fungi Provides Insights into the Origins of Lignocellulose Decay Capabilities.</title>
        <authorList>
            <person name="Nagy L.G."/>
            <person name="Riley R."/>
            <person name="Tritt A."/>
            <person name="Adam C."/>
            <person name="Daum C."/>
            <person name="Floudas D."/>
            <person name="Sun H."/>
            <person name="Yadav J.S."/>
            <person name="Pangilinan J."/>
            <person name="Larsson K.H."/>
            <person name="Matsuura K."/>
            <person name="Barry K."/>
            <person name="Labutti K."/>
            <person name="Kuo R."/>
            <person name="Ohm R.A."/>
            <person name="Bhattacharya S.S."/>
            <person name="Shirouzu T."/>
            <person name="Yoshinaga Y."/>
            <person name="Martin F.M."/>
            <person name="Grigoriev I.V."/>
            <person name="Hibbett D.S."/>
        </authorList>
    </citation>
    <scope>NUCLEOTIDE SEQUENCE [LARGE SCALE GENOMIC DNA]</scope>
    <source>
        <strain evidence="5 6">HHB9708</strain>
    </source>
</reference>
<feature type="transmembrane region" description="Helical" evidence="4">
    <location>
        <begin position="92"/>
        <end position="114"/>
    </location>
</feature>
<dbReference type="Proteomes" id="UP000076722">
    <property type="component" value="Unassembled WGS sequence"/>
</dbReference>
<organism evidence="5 6">
    <name type="scientific">Sistotremastrum niveocremeum HHB9708</name>
    <dbReference type="NCBI Taxonomy" id="1314777"/>
    <lineage>
        <taxon>Eukaryota</taxon>
        <taxon>Fungi</taxon>
        <taxon>Dikarya</taxon>
        <taxon>Basidiomycota</taxon>
        <taxon>Agaricomycotina</taxon>
        <taxon>Agaricomycetes</taxon>
        <taxon>Sistotremastrales</taxon>
        <taxon>Sistotremastraceae</taxon>
        <taxon>Sertulicium</taxon>
        <taxon>Sertulicium niveocremeum</taxon>
    </lineage>
</organism>
<evidence type="ECO:0000256" key="1">
    <source>
        <dbReference type="ARBA" id="ARBA00004685"/>
    </source>
</evidence>
<name>A0A164Y1Q2_9AGAM</name>
<keyword evidence="6" id="KW-1185">Reference proteome</keyword>
<evidence type="ECO:0000256" key="2">
    <source>
        <dbReference type="ARBA" id="ARBA00035112"/>
    </source>
</evidence>
<keyword evidence="4" id="KW-1133">Transmembrane helix</keyword>
<dbReference type="PANTHER" id="PTHR33365">
    <property type="entry name" value="YALI0B05434P"/>
    <property type="match status" value="1"/>
</dbReference>
<dbReference type="AlphaFoldDB" id="A0A164Y1Q2"/>
<feature type="region of interest" description="Disordered" evidence="3">
    <location>
        <begin position="17"/>
        <end position="36"/>
    </location>
</feature>
<dbReference type="STRING" id="1314777.A0A164Y1Q2"/>
<evidence type="ECO:0008006" key="7">
    <source>
        <dbReference type="Google" id="ProtNLM"/>
    </source>
</evidence>
<gene>
    <name evidence="5" type="ORF">SISNIDRAFT_537393</name>
</gene>
<evidence type="ECO:0000256" key="3">
    <source>
        <dbReference type="SAM" id="MobiDB-lite"/>
    </source>
</evidence>
<dbReference type="Pfam" id="PF11807">
    <property type="entry name" value="UstYa"/>
    <property type="match status" value="1"/>
</dbReference>
<evidence type="ECO:0000256" key="4">
    <source>
        <dbReference type="SAM" id="Phobius"/>
    </source>
</evidence>
<evidence type="ECO:0000313" key="5">
    <source>
        <dbReference type="EMBL" id="KZS96498.1"/>
    </source>
</evidence>
<dbReference type="GO" id="GO:0043386">
    <property type="term" value="P:mycotoxin biosynthetic process"/>
    <property type="evidence" value="ECO:0007669"/>
    <property type="project" value="InterPro"/>
</dbReference>
<proteinExistence type="inferred from homology"/>
<protein>
    <recommendedName>
        <fullName evidence="7">Tat pathway signal sequence</fullName>
    </recommendedName>
</protein>
<dbReference type="EMBL" id="KV419399">
    <property type="protein sequence ID" value="KZS96498.1"/>
    <property type="molecule type" value="Genomic_DNA"/>
</dbReference>
<dbReference type="PANTHER" id="PTHR33365:SF4">
    <property type="entry name" value="CYCLOCHLOROTINE BIOSYNTHESIS PROTEIN O"/>
    <property type="match status" value="1"/>
</dbReference>
<evidence type="ECO:0000313" key="6">
    <source>
        <dbReference type="Proteomes" id="UP000076722"/>
    </source>
</evidence>
<comment type="similarity">
    <text evidence="2">Belongs to the ustYa family.</text>
</comment>